<gene>
    <name evidence="1" type="primary">Dsim\GD25051</name>
    <name evidence="1" type="ORF">Dsim_GD25051</name>
</gene>
<sequence>MEDFASIKPHSSVVKLASCLEKIYAKVVESREKQLPEHQIKEIEFLKAQCKHDHMQLSLMSCQTLVRLVDEGVLEANGVQNSLLSMLANAGPMHFAIITESILGMQLLSLKRRTSSLKGQESYQCAYGLKTQQHPLISLLQHSSANMHDVANKIIGICQHHDKGIRDYSIEYLRPVFLYVLCNPQTLHDVKPIWTCLLNLSGKQPEARALMQELLAWSKFNNANTCLCTSILVIEAIDHFLQREDHAQSIDLGIYQACLIKQLANYGIDPRPSLQCLLRVLHATREHTKDHYHVLLVLLAEVLHVLSPFYLADLLRIIVFVVVQERCGHEYILNMCLDGIIQWMSQTAFIPAEGLALAHQIVEKVLDTERSDQGAEVISTKQLKPAHMRNYHPDIAIAFDLATLVESFDASDNQDVFAFACTLCRAIYEFLFNLYKHTIMPASYADVFREAIICSRNKPYFDSKGVWTKYVGLRK</sequence>
<dbReference type="AlphaFoldDB" id="B4QIN8"/>
<evidence type="ECO:0000313" key="2">
    <source>
        <dbReference type="Proteomes" id="UP000000304"/>
    </source>
</evidence>
<dbReference type="HOGENOM" id="CLU_575233_0_0_1"/>
<evidence type="ECO:0000313" key="1">
    <source>
        <dbReference type="EMBL" id="EDX08366.1"/>
    </source>
</evidence>
<organism evidence="1 2">
    <name type="scientific">Drosophila simulans</name>
    <name type="common">Fruit fly</name>
    <dbReference type="NCBI Taxonomy" id="7240"/>
    <lineage>
        <taxon>Eukaryota</taxon>
        <taxon>Metazoa</taxon>
        <taxon>Ecdysozoa</taxon>
        <taxon>Arthropoda</taxon>
        <taxon>Hexapoda</taxon>
        <taxon>Insecta</taxon>
        <taxon>Pterygota</taxon>
        <taxon>Neoptera</taxon>
        <taxon>Endopterygota</taxon>
        <taxon>Diptera</taxon>
        <taxon>Brachycera</taxon>
        <taxon>Muscomorpha</taxon>
        <taxon>Ephydroidea</taxon>
        <taxon>Drosophilidae</taxon>
        <taxon>Drosophila</taxon>
        <taxon>Sophophora</taxon>
    </lineage>
</organism>
<protein>
    <submittedName>
        <fullName evidence="1">GD25051</fullName>
    </submittedName>
</protein>
<keyword evidence="2" id="KW-1185">Reference proteome</keyword>
<dbReference type="Proteomes" id="UP000000304">
    <property type="component" value="Chromosome 2R"/>
</dbReference>
<name>B4QIN8_DROSI</name>
<dbReference type="PhylomeDB" id="B4QIN8"/>
<dbReference type="STRING" id="7240.B4QIN8"/>
<dbReference type="EMBL" id="CM000362">
    <property type="protein sequence ID" value="EDX08366.1"/>
    <property type="molecule type" value="Genomic_DNA"/>
</dbReference>
<proteinExistence type="predicted"/>
<accession>B4QIN8</accession>
<reference evidence="1 2" key="1">
    <citation type="journal article" date="2007" name="Nature">
        <title>Evolution of genes and genomes on the Drosophila phylogeny.</title>
        <authorList>
            <consortium name="Drosophila 12 Genomes Consortium"/>
            <person name="Clark A.G."/>
            <person name="Eisen M.B."/>
            <person name="Smith D.R."/>
            <person name="Bergman C.M."/>
            <person name="Oliver B."/>
            <person name="Markow T.A."/>
            <person name="Kaufman T.C."/>
            <person name="Kellis M."/>
            <person name="Gelbart W."/>
            <person name="Iyer V.N."/>
            <person name="Pollard D.A."/>
            <person name="Sackton T.B."/>
            <person name="Larracuente A.M."/>
            <person name="Singh N.D."/>
            <person name="Abad J.P."/>
            <person name="Abt D.N."/>
            <person name="Adryan B."/>
            <person name="Aguade M."/>
            <person name="Akashi H."/>
            <person name="Anderson W.W."/>
            <person name="Aquadro C.F."/>
            <person name="Ardell D.H."/>
            <person name="Arguello R."/>
            <person name="Artieri C.G."/>
            <person name="Barbash D.A."/>
            <person name="Barker D."/>
            <person name="Barsanti P."/>
            <person name="Batterham P."/>
            <person name="Batzoglou S."/>
            <person name="Begun D."/>
            <person name="Bhutkar A."/>
            <person name="Blanco E."/>
            <person name="Bosak S.A."/>
            <person name="Bradley R.K."/>
            <person name="Brand A.D."/>
            <person name="Brent M.R."/>
            <person name="Brooks A.N."/>
            <person name="Brown R.H."/>
            <person name="Butlin R.K."/>
            <person name="Caggese C."/>
            <person name="Calvi B.R."/>
            <person name="Bernardo de Carvalho A."/>
            <person name="Caspi A."/>
            <person name="Castrezana S."/>
            <person name="Celniker S.E."/>
            <person name="Chang J.L."/>
            <person name="Chapple C."/>
            <person name="Chatterji S."/>
            <person name="Chinwalla A."/>
            <person name="Civetta A."/>
            <person name="Clifton S.W."/>
            <person name="Comeron J.M."/>
            <person name="Costello J.C."/>
            <person name="Coyne J.A."/>
            <person name="Daub J."/>
            <person name="David R.G."/>
            <person name="Delcher A.L."/>
            <person name="Delehaunty K."/>
            <person name="Do C.B."/>
            <person name="Ebling H."/>
            <person name="Edwards K."/>
            <person name="Eickbush T."/>
            <person name="Evans J.D."/>
            <person name="Filipski A."/>
            <person name="Findeiss S."/>
            <person name="Freyhult E."/>
            <person name="Fulton L."/>
            <person name="Fulton R."/>
            <person name="Garcia A.C."/>
            <person name="Gardiner A."/>
            <person name="Garfield D.A."/>
            <person name="Garvin B.E."/>
            <person name="Gibson G."/>
            <person name="Gilbert D."/>
            <person name="Gnerre S."/>
            <person name="Godfrey J."/>
            <person name="Good R."/>
            <person name="Gotea V."/>
            <person name="Gravely B."/>
            <person name="Greenberg A.J."/>
            <person name="Griffiths-Jones S."/>
            <person name="Gross S."/>
            <person name="Guigo R."/>
            <person name="Gustafson E.A."/>
            <person name="Haerty W."/>
            <person name="Hahn M.W."/>
            <person name="Halligan D.L."/>
            <person name="Halpern A.L."/>
            <person name="Halter G.M."/>
            <person name="Han M.V."/>
            <person name="Heger A."/>
            <person name="Hillier L."/>
            <person name="Hinrichs A.S."/>
            <person name="Holmes I."/>
            <person name="Hoskins R.A."/>
            <person name="Hubisz M.J."/>
            <person name="Hultmark D."/>
            <person name="Huntley M.A."/>
            <person name="Jaffe D.B."/>
            <person name="Jagadeeshan S."/>
            <person name="Jeck W.R."/>
            <person name="Johnson J."/>
            <person name="Jones C.D."/>
            <person name="Jordan W.C."/>
            <person name="Karpen G.H."/>
            <person name="Kataoka E."/>
            <person name="Keightley P.D."/>
            <person name="Kheradpour P."/>
            <person name="Kirkness E.F."/>
            <person name="Koerich L.B."/>
            <person name="Kristiansen K."/>
            <person name="Kudrna D."/>
            <person name="Kulathinal R.J."/>
            <person name="Kumar S."/>
            <person name="Kwok R."/>
            <person name="Lander E."/>
            <person name="Langley C.H."/>
            <person name="Lapoint R."/>
            <person name="Lazzaro B.P."/>
            <person name="Lee S.J."/>
            <person name="Levesque L."/>
            <person name="Li R."/>
            <person name="Lin C.F."/>
            <person name="Lin M.F."/>
            <person name="Lindblad-Toh K."/>
            <person name="Llopart A."/>
            <person name="Long M."/>
            <person name="Low L."/>
            <person name="Lozovsky E."/>
            <person name="Lu J."/>
            <person name="Luo M."/>
            <person name="Machado C.A."/>
            <person name="Makalowski W."/>
            <person name="Marzo M."/>
            <person name="Matsuda M."/>
            <person name="Matzkin L."/>
            <person name="McAllister B."/>
            <person name="McBride C.S."/>
            <person name="McKernan B."/>
            <person name="McKernan K."/>
            <person name="Mendez-Lago M."/>
            <person name="Minx P."/>
            <person name="Mollenhauer M.U."/>
            <person name="Montooth K."/>
            <person name="Mount S.M."/>
            <person name="Mu X."/>
            <person name="Myers E."/>
            <person name="Negre B."/>
            <person name="Newfeld S."/>
            <person name="Nielsen R."/>
            <person name="Noor M.A."/>
            <person name="O'Grady P."/>
            <person name="Pachter L."/>
            <person name="Papaceit M."/>
            <person name="Parisi M.J."/>
            <person name="Parisi M."/>
            <person name="Parts L."/>
            <person name="Pedersen J.S."/>
            <person name="Pesole G."/>
            <person name="Phillippy A.M."/>
            <person name="Ponting C.P."/>
            <person name="Pop M."/>
            <person name="Porcelli D."/>
            <person name="Powell J.R."/>
            <person name="Prohaska S."/>
            <person name="Pruitt K."/>
            <person name="Puig M."/>
            <person name="Quesneville H."/>
            <person name="Ram K.R."/>
            <person name="Rand D."/>
            <person name="Rasmussen M.D."/>
            <person name="Reed L.K."/>
            <person name="Reenan R."/>
            <person name="Reily A."/>
            <person name="Remington K.A."/>
            <person name="Rieger T.T."/>
            <person name="Ritchie M.G."/>
            <person name="Robin C."/>
            <person name="Rogers Y.H."/>
            <person name="Rohde C."/>
            <person name="Rozas J."/>
            <person name="Rubenfield M.J."/>
            <person name="Ruiz A."/>
            <person name="Russo S."/>
            <person name="Salzberg S.L."/>
            <person name="Sanchez-Gracia A."/>
            <person name="Saranga D.J."/>
            <person name="Sato H."/>
            <person name="Schaeffer S.W."/>
            <person name="Schatz M.C."/>
            <person name="Schlenke T."/>
            <person name="Schwartz R."/>
            <person name="Segarra C."/>
            <person name="Singh R.S."/>
            <person name="Sirot L."/>
            <person name="Sirota M."/>
            <person name="Sisneros N.B."/>
            <person name="Smith C.D."/>
            <person name="Smith T.F."/>
            <person name="Spieth J."/>
            <person name="Stage D.E."/>
            <person name="Stark A."/>
            <person name="Stephan W."/>
            <person name="Strausberg R.L."/>
            <person name="Strempel S."/>
            <person name="Sturgill D."/>
            <person name="Sutton G."/>
            <person name="Sutton G.G."/>
            <person name="Tao W."/>
            <person name="Teichmann S."/>
            <person name="Tobari Y.N."/>
            <person name="Tomimura Y."/>
            <person name="Tsolas J.M."/>
            <person name="Valente V.L."/>
            <person name="Venter E."/>
            <person name="Venter J.C."/>
            <person name="Vicario S."/>
            <person name="Vieira F.G."/>
            <person name="Vilella A.J."/>
            <person name="Villasante A."/>
            <person name="Walenz B."/>
            <person name="Wang J."/>
            <person name="Wasserman M."/>
            <person name="Watts T."/>
            <person name="Wilson D."/>
            <person name="Wilson R.K."/>
            <person name="Wing R.A."/>
            <person name="Wolfner M.F."/>
            <person name="Wong A."/>
            <person name="Wong G.K."/>
            <person name="Wu C.I."/>
            <person name="Wu G."/>
            <person name="Yamamoto D."/>
            <person name="Yang H.P."/>
            <person name="Yang S.P."/>
            <person name="Yorke J.A."/>
            <person name="Yoshida K."/>
            <person name="Zdobnov E."/>
            <person name="Zhang P."/>
            <person name="Zhang Y."/>
            <person name="Zimin A.V."/>
            <person name="Baldwin J."/>
            <person name="Abdouelleil A."/>
            <person name="Abdulkadir J."/>
            <person name="Abebe A."/>
            <person name="Abera B."/>
            <person name="Abreu J."/>
            <person name="Acer S.C."/>
            <person name="Aftuck L."/>
            <person name="Alexander A."/>
            <person name="An P."/>
            <person name="Anderson E."/>
            <person name="Anderson S."/>
            <person name="Arachi H."/>
            <person name="Azer M."/>
            <person name="Bachantsang P."/>
            <person name="Barry A."/>
            <person name="Bayul T."/>
            <person name="Berlin A."/>
            <person name="Bessette D."/>
            <person name="Bloom T."/>
            <person name="Blye J."/>
            <person name="Boguslavskiy L."/>
            <person name="Bonnet C."/>
            <person name="Boukhgalter B."/>
            <person name="Bourzgui I."/>
            <person name="Brown A."/>
            <person name="Cahill P."/>
            <person name="Channer S."/>
            <person name="Cheshatsang Y."/>
            <person name="Chuda L."/>
            <person name="Citroen M."/>
            <person name="Collymore A."/>
            <person name="Cooke P."/>
            <person name="Costello M."/>
            <person name="D'Aco K."/>
            <person name="Daza R."/>
            <person name="De Haan G."/>
            <person name="DeGray S."/>
            <person name="DeMaso C."/>
            <person name="Dhargay N."/>
            <person name="Dooley K."/>
            <person name="Dooley E."/>
            <person name="Doricent M."/>
            <person name="Dorje P."/>
            <person name="Dorjee K."/>
            <person name="Dupes A."/>
            <person name="Elong R."/>
            <person name="Falk J."/>
            <person name="Farina A."/>
            <person name="Faro S."/>
            <person name="Ferguson D."/>
            <person name="Fisher S."/>
            <person name="Foley C.D."/>
            <person name="Franke A."/>
            <person name="Friedrich D."/>
            <person name="Gadbois L."/>
            <person name="Gearin G."/>
            <person name="Gearin C.R."/>
            <person name="Giannoukos G."/>
            <person name="Goode T."/>
            <person name="Graham J."/>
            <person name="Grandbois E."/>
            <person name="Grewal S."/>
            <person name="Gyaltsen K."/>
            <person name="Hafez N."/>
            <person name="Hagos B."/>
            <person name="Hall J."/>
            <person name="Henson C."/>
            <person name="Hollinger A."/>
            <person name="Honan T."/>
            <person name="Huard M.D."/>
            <person name="Hughes L."/>
            <person name="Hurhula B."/>
            <person name="Husby M.E."/>
            <person name="Kamat A."/>
            <person name="Kanga B."/>
            <person name="Kashin S."/>
            <person name="Khazanovich D."/>
            <person name="Kisner P."/>
            <person name="Lance K."/>
            <person name="Lara M."/>
            <person name="Lee W."/>
            <person name="Lennon N."/>
            <person name="Letendre F."/>
            <person name="LeVine R."/>
            <person name="Lipovsky A."/>
            <person name="Liu X."/>
            <person name="Liu J."/>
            <person name="Liu S."/>
            <person name="Lokyitsang T."/>
            <person name="Lokyitsang Y."/>
            <person name="Lubonja R."/>
            <person name="Lui A."/>
            <person name="MacDonald P."/>
            <person name="Magnisalis V."/>
            <person name="Maru K."/>
            <person name="Matthews C."/>
            <person name="McCusker W."/>
            <person name="McDonough S."/>
            <person name="Mehta T."/>
            <person name="Meldrim J."/>
            <person name="Meneus L."/>
            <person name="Mihai O."/>
            <person name="Mihalev A."/>
            <person name="Mihova T."/>
            <person name="Mittelman R."/>
            <person name="Mlenga V."/>
            <person name="Montmayeur A."/>
            <person name="Mulrain L."/>
            <person name="Navidi A."/>
            <person name="Naylor J."/>
            <person name="Negash T."/>
            <person name="Nguyen T."/>
            <person name="Nguyen N."/>
            <person name="Nicol R."/>
            <person name="Norbu C."/>
            <person name="Norbu N."/>
            <person name="Novod N."/>
            <person name="O'Neill B."/>
            <person name="Osman S."/>
            <person name="Markiewicz E."/>
            <person name="Oyono O.L."/>
            <person name="Patti C."/>
            <person name="Phunkhang P."/>
            <person name="Pierre F."/>
            <person name="Priest M."/>
            <person name="Raghuraman S."/>
            <person name="Rege F."/>
            <person name="Reyes R."/>
            <person name="Rise C."/>
            <person name="Rogov P."/>
            <person name="Ross K."/>
            <person name="Ryan E."/>
            <person name="Settipalli S."/>
            <person name="Shea T."/>
            <person name="Sherpa N."/>
            <person name="Shi L."/>
            <person name="Shih D."/>
            <person name="Sparrow T."/>
            <person name="Spaulding J."/>
            <person name="Stalker J."/>
            <person name="Stange-Thomann N."/>
            <person name="Stavropoulos S."/>
            <person name="Stone C."/>
            <person name="Strader C."/>
            <person name="Tesfaye S."/>
            <person name="Thomson T."/>
            <person name="Thoulutsang Y."/>
            <person name="Thoulutsang D."/>
            <person name="Topham K."/>
            <person name="Topping I."/>
            <person name="Tsamla T."/>
            <person name="Vassiliev H."/>
            <person name="Vo A."/>
            <person name="Wangchuk T."/>
            <person name="Wangdi T."/>
            <person name="Weiand M."/>
            <person name="Wilkinson J."/>
            <person name="Wilson A."/>
            <person name="Yadav S."/>
            <person name="Young G."/>
            <person name="Yu Q."/>
            <person name="Zembek L."/>
            <person name="Zhong D."/>
            <person name="Zimmer A."/>
            <person name="Zwirko Z."/>
            <person name="Jaffe D.B."/>
            <person name="Alvarez P."/>
            <person name="Brockman W."/>
            <person name="Butler J."/>
            <person name="Chin C."/>
            <person name="Gnerre S."/>
            <person name="Grabherr M."/>
            <person name="Kleber M."/>
            <person name="Mauceli E."/>
            <person name="MacCallum I."/>
        </authorList>
    </citation>
    <scope>NUCLEOTIDE SEQUENCE [LARGE SCALE GENOMIC DNA]</scope>
    <source>
        <strain evidence="2">white501</strain>
    </source>
</reference>
<dbReference type="OrthoDB" id="6354723at2759"/>